<dbReference type="STRING" id="1150864.MILUP08_45757"/>
<comment type="caution">
    <text evidence="2">The sequence shown here is derived from an EMBL/GenBank/DDBJ whole genome shotgun (WGS) entry which is preliminary data.</text>
</comment>
<protein>
    <submittedName>
        <fullName evidence="2">Uncharacterized protein</fullName>
    </submittedName>
</protein>
<feature type="region of interest" description="Disordered" evidence="1">
    <location>
        <begin position="1"/>
        <end position="25"/>
    </location>
</feature>
<name>I0LAL7_9ACTN</name>
<evidence type="ECO:0000313" key="2">
    <source>
        <dbReference type="EMBL" id="CCH20864.1"/>
    </source>
</evidence>
<evidence type="ECO:0000313" key="3">
    <source>
        <dbReference type="Proteomes" id="UP000003448"/>
    </source>
</evidence>
<sequence>MRSSTHDPLDFMEIGPSPTPECTSFKKPESITPVVIDLWTGAAVDKITFRIRCVWGG</sequence>
<dbReference type="AlphaFoldDB" id="I0LAL7"/>
<accession>I0LAL7</accession>
<gene>
    <name evidence="2" type="ORF">MILUP08_45757</name>
</gene>
<reference evidence="3" key="1">
    <citation type="journal article" date="2012" name="J. Bacteriol.">
        <title>Genome Sequence of Micromonospora lupini Lupac 08, Isolated from Root Nodules of Lupinus angustifolius.</title>
        <authorList>
            <person name="Alonso-Vega P."/>
            <person name="Normand P."/>
            <person name="Bacigalupe R."/>
            <person name="Pujic P."/>
            <person name="Lajus A."/>
            <person name="Vallenet D."/>
            <person name="Carro L."/>
            <person name="Coll P."/>
            <person name="Trujillo M.E."/>
        </authorList>
    </citation>
    <scope>NUCLEOTIDE SEQUENCE [LARGE SCALE GENOMIC DNA]</scope>
    <source>
        <strain evidence="3">Lupac 08</strain>
    </source>
</reference>
<keyword evidence="3" id="KW-1185">Reference proteome</keyword>
<dbReference type="EMBL" id="CAIE01000039">
    <property type="protein sequence ID" value="CCH20864.1"/>
    <property type="molecule type" value="Genomic_DNA"/>
</dbReference>
<evidence type="ECO:0000256" key="1">
    <source>
        <dbReference type="SAM" id="MobiDB-lite"/>
    </source>
</evidence>
<proteinExistence type="predicted"/>
<dbReference type="Proteomes" id="UP000003448">
    <property type="component" value="Unassembled WGS sequence"/>
</dbReference>
<organism evidence="2 3">
    <name type="scientific">Micromonospora lupini str. Lupac 08</name>
    <dbReference type="NCBI Taxonomy" id="1150864"/>
    <lineage>
        <taxon>Bacteria</taxon>
        <taxon>Bacillati</taxon>
        <taxon>Actinomycetota</taxon>
        <taxon>Actinomycetes</taxon>
        <taxon>Micromonosporales</taxon>
        <taxon>Micromonosporaceae</taxon>
        <taxon>Micromonospora</taxon>
    </lineage>
</organism>